<feature type="transmembrane region" description="Helical" evidence="1">
    <location>
        <begin position="69"/>
        <end position="88"/>
    </location>
</feature>
<feature type="transmembrane region" description="Helical" evidence="1">
    <location>
        <begin position="154"/>
        <end position="172"/>
    </location>
</feature>
<dbReference type="Gene3D" id="1.20.144.10">
    <property type="entry name" value="Phosphatidic acid phosphatase type 2/haloperoxidase"/>
    <property type="match status" value="1"/>
</dbReference>
<evidence type="ECO:0000313" key="3">
    <source>
        <dbReference type="EMBL" id="ROO25827.1"/>
    </source>
</evidence>
<dbReference type="InterPro" id="IPR036938">
    <property type="entry name" value="PAP2/HPO_sf"/>
</dbReference>
<feature type="transmembrane region" description="Helical" evidence="1">
    <location>
        <begin position="100"/>
        <end position="119"/>
    </location>
</feature>
<dbReference type="InterPro" id="IPR000326">
    <property type="entry name" value="PAP2/HPO"/>
</dbReference>
<dbReference type="SMART" id="SM00014">
    <property type="entry name" value="acidPPc"/>
    <property type="match status" value="1"/>
</dbReference>
<comment type="caution">
    <text evidence="3">The sequence shown here is derived from an EMBL/GenBank/DDBJ whole genome shotgun (WGS) entry which is preliminary data.</text>
</comment>
<feature type="domain" description="Phosphatidic acid phosphatase type 2/haloperoxidase" evidence="2">
    <location>
        <begin position="101"/>
        <end position="218"/>
    </location>
</feature>
<gene>
    <name evidence="3" type="ORF">SAHL_13615</name>
</gene>
<dbReference type="RefSeq" id="WP_245968538.1">
    <property type="nucleotide sequence ID" value="NZ_AYKF01000109.1"/>
</dbReference>
<feature type="transmembrane region" description="Helical" evidence="1">
    <location>
        <begin position="12"/>
        <end position="30"/>
    </location>
</feature>
<dbReference type="EMBL" id="AYKF01000109">
    <property type="protein sequence ID" value="ROO25827.1"/>
    <property type="molecule type" value="Genomic_DNA"/>
</dbReference>
<dbReference type="Proteomes" id="UP000285123">
    <property type="component" value="Unassembled WGS sequence"/>
</dbReference>
<evidence type="ECO:0000256" key="1">
    <source>
        <dbReference type="SAM" id="Phobius"/>
    </source>
</evidence>
<keyword evidence="1" id="KW-0472">Membrane</keyword>
<organism evidence="3 4">
    <name type="scientific">Salinisphaera orenii YIM 95161</name>
    <dbReference type="NCBI Taxonomy" id="1051139"/>
    <lineage>
        <taxon>Bacteria</taxon>
        <taxon>Pseudomonadati</taxon>
        <taxon>Pseudomonadota</taxon>
        <taxon>Gammaproteobacteria</taxon>
        <taxon>Salinisphaerales</taxon>
        <taxon>Salinisphaeraceae</taxon>
        <taxon>Salinisphaera</taxon>
    </lineage>
</organism>
<feature type="transmembrane region" description="Helical" evidence="1">
    <location>
        <begin position="179"/>
        <end position="197"/>
    </location>
</feature>
<sequence>MHARIPHPWNPRGLIAAYAIAALLVLSYSVPATRALWDGLDAWIALDLNALVRTSHAEQLFWASANLRVFDYVAALVLFGVLGIYVVAGRNAPRAERVARTALIVVTLVVLVGLTREWLFTDVRRASPSLVLQPFTRLSAQVGFHVKDHSARSFPGDHATVVATFTFLVWCLAGRRYGLVSLVLATCCVLPRLVAGAHWFSDVLIGGVVTALLTVPLVVFTPVHRLAVAALLRLHAAGAAMRGRVSEDRRHPR</sequence>
<accession>A0A423PJQ6</accession>
<keyword evidence="1" id="KW-1133">Transmembrane helix</keyword>
<feature type="transmembrane region" description="Helical" evidence="1">
    <location>
        <begin position="203"/>
        <end position="223"/>
    </location>
</feature>
<dbReference type="SUPFAM" id="SSF48317">
    <property type="entry name" value="Acid phosphatase/Vanadium-dependent haloperoxidase"/>
    <property type="match status" value="1"/>
</dbReference>
<keyword evidence="1" id="KW-0812">Transmembrane</keyword>
<evidence type="ECO:0000313" key="4">
    <source>
        <dbReference type="Proteomes" id="UP000285123"/>
    </source>
</evidence>
<dbReference type="Pfam" id="PF01569">
    <property type="entry name" value="PAP2"/>
    <property type="match status" value="1"/>
</dbReference>
<protein>
    <submittedName>
        <fullName evidence="3">PA-phosphatase</fullName>
    </submittedName>
</protein>
<dbReference type="AlphaFoldDB" id="A0A423PJQ6"/>
<name>A0A423PJQ6_9GAMM</name>
<evidence type="ECO:0000259" key="2">
    <source>
        <dbReference type="SMART" id="SM00014"/>
    </source>
</evidence>
<proteinExistence type="predicted"/>
<reference evidence="3 4" key="1">
    <citation type="submission" date="2013-10" db="EMBL/GenBank/DDBJ databases">
        <title>Salinisphaera halophila YIM 95161 Genome Sequencing.</title>
        <authorList>
            <person name="Lai Q."/>
            <person name="Li C."/>
            <person name="Shao Z."/>
        </authorList>
    </citation>
    <scope>NUCLEOTIDE SEQUENCE [LARGE SCALE GENOMIC DNA]</scope>
    <source>
        <strain evidence="3 4">YIM 95161</strain>
    </source>
</reference>